<dbReference type="STRING" id="675864.SAMN04489747_0915"/>
<dbReference type="EMBL" id="LT629688">
    <property type="protein sequence ID" value="SDD42216.1"/>
    <property type="molecule type" value="Genomic_DNA"/>
</dbReference>
<evidence type="ECO:0000313" key="3">
    <source>
        <dbReference type="Proteomes" id="UP000198546"/>
    </source>
</evidence>
<organism evidence="2 3">
    <name type="scientific">Auraticoccus monumenti</name>
    <dbReference type="NCBI Taxonomy" id="675864"/>
    <lineage>
        <taxon>Bacteria</taxon>
        <taxon>Bacillati</taxon>
        <taxon>Actinomycetota</taxon>
        <taxon>Actinomycetes</taxon>
        <taxon>Propionibacteriales</taxon>
        <taxon>Propionibacteriaceae</taxon>
        <taxon>Auraticoccus</taxon>
    </lineage>
</organism>
<keyword evidence="1" id="KW-0812">Transmembrane</keyword>
<evidence type="ECO:0000256" key="1">
    <source>
        <dbReference type="SAM" id="Phobius"/>
    </source>
</evidence>
<protein>
    <submittedName>
        <fullName evidence="2">Uncharacterized protein</fullName>
    </submittedName>
</protein>
<keyword evidence="1" id="KW-0472">Membrane</keyword>
<dbReference type="AlphaFoldDB" id="A0A1G6UNA4"/>
<keyword evidence="1" id="KW-1133">Transmembrane helix</keyword>
<reference evidence="2 3" key="1">
    <citation type="submission" date="2016-10" db="EMBL/GenBank/DDBJ databases">
        <authorList>
            <person name="de Groot N.N."/>
        </authorList>
    </citation>
    <scope>NUCLEOTIDE SEQUENCE [LARGE SCALE GENOMIC DNA]</scope>
    <source>
        <strain evidence="2 3">MON 2.2</strain>
    </source>
</reference>
<keyword evidence="3" id="KW-1185">Reference proteome</keyword>
<feature type="transmembrane region" description="Helical" evidence="1">
    <location>
        <begin position="37"/>
        <end position="59"/>
    </location>
</feature>
<gene>
    <name evidence="2" type="ORF">SAMN04489747_0915</name>
</gene>
<proteinExistence type="predicted"/>
<sequence>MTSAEQKWERAAAQADAERPYWLRRTMRRRDQPPSPLAVLLVMVVVLAVLLGMVALGVAQ</sequence>
<dbReference type="RefSeq" id="WP_090591063.1">
    <property type="nucleotide sequence ID" value="NZ_LT629688.1"/>
</dbReference>
<dbReference type="Proteomes" id="UP000198546">
    <property type="component" value="Chromosome i"/>
</dbReference>
<name>A0A1G6UNA4_9ACTN</name>
<evidence type="ECO:0000313" key="2">
    <source>
        <dbReference type="EMBL" id="SDD42216.1"/>
    </source>
</evidence>
<accession>A0A1G6UNA4</accession>